<dbReference type="Proteomes" id="UP000002230">
    <property type="component" value="Chromosome"/>
</dbReference>
<name>A0A0H3DY22_EDWTF</name>
<dbReference type="InterPro" id="IPR029063">
    <property type="entry name" value="SAM-dependent_MTases_sf"/>
</dbReference>
<dbReference type="CDD" id="cd02440">
    <property type="entry name" value="AdoMet_MTases"/>
    <property type="match status" value="1"/>
</dbReference>
<keyword evidence="3" id="KW-1185">Reference proteome</keyword>
<gene>
    <name evidence="2" type="ordered locus">ETAF_2783</name>
</gene>
<proteinExistence type="predicted"/>
<dbReference type="REBASE" id="27723">
    <property type="entry name" value="M2.Eta6ORF2782P"/>
</dbReference>
<evidence type="ECO:0000259" key="1">
    <source>
        <dbReference type="Pfam" id="PF01170"/>
    </source>
</evidence>
<protein>
    <recommendedName>
        <fullName evidence="1">Ribosomal RNA large subunit methyltransferase K/L-like methyltransferase domain-containing protein</fullName>
    </recommendedName>
</protein>
<dbReference type="Gene3D" id="3.40.50.150">
    <property type="entry name" value="Vaccinia Virus protein VP39"/>
    <property type="match status" value="2"/>
</dbReference>
<dbReference type="InterPro" id="IPR000241">
    <property type="entry name" value="RlmKL-like_Mtase"/>
</dbReference>
<dbReference type="KEGG" id="etd:ETAF_2783"/>
<dbReference type="EMBL" id="CP002154">
    <property type="protein sequence ID" value="ADM42885.1"/>
    <property type="molecule type" value="Genomic_DNA"/>
</dbReference>
<feature type="domain" description="Ribosomal RNA large subunit methyltransferase K/L-like methyltransferase" evidence="1">
    <location>
        <begin position="37"/>
        <end position="99"/>
    </location>
</feature>
<reference evidence="3" key="1">
    <citation type="submission" date="2010-08" db="EMBL/GenBank/DDBJ databases">
        <title>Genome comparisons of Edwardsiella bacteria analysed using deep sequencing technology.</title>
        <authorList>
            <person name="van Soest J.J."/>
            <person name="Henkel C.V."/>
            <person name="Jansen H.J."/>
            <person name="van den Hondel C.A.M.J.J."/>
            <person name="Bloemberg G.V."/>
            <person name="Meijer A.H."/>
            <person name="Spaink H.P."/>
        </authorList>
    </citation>
    <scope>NUCLEOTIDE SEQUENCE [LARGE SCALE GENOMIC DNA]</scope>
    <source>
        <strain evidence="3">FL6-60</strain>
    </source>
</reference>
<reference evidence="2 3" key="2">
    <citation type="journal article" date="2011" name="BMC Immunol.">
        <title>Comparison of static immersion and intravenous injection systems for exposure of zebrafish embryos to the natural pathogen Edwardsiella tarda.</title>
        <authorList>
            <person name="van Soest J.J."/>
            <person name="Stockhammer O.W."/>
            <person name="Ordas A."/>
            <person name="Bloemberg G.V."/>
            <person name="Spaink H.P."/>
            <person name="Meijer A.H."/>
        </authorList>
    </citation>
    <scope>NUCLEOTIDE SEQUENCE [LARGE SCALE GENOMIC DNA]</scope>
    <source>
        <strain evidence="2 3">FL6-60</strain>
    </source>
</reference>
<dbReference type="Pfam" id="PF01170">
    <property type="entry name" value="UPF0020"/>
    <property type="match status" value="1"/>
</dbReference>
<organism evidence="2 3">
    <name type="scientific">Edwardsiella tarda (strain FL6-60)</name>
    <dbReference type="NCBI Taxonomy" id="718251"/>
    <lineage>
        <taxon>Bacteria</taxon>
        <taxon>Pseudomonadati</taxon>
        <taxon>Pseudomonadota</taxon>
        <taxon>Gammaproteobacteria</taxon>
        <taxon>Enterobacterales</taxon>
        <taxon>Hafniaceae</taxon>
        <taxon>Edwardsiella</taxon>
    </lineage>
</organism>
<evidence type="ECO:0000313" key="3">
    <source>
        <dbReference type="Proteomes" id="UP000002230"/>
    </source>
</evidence>
<evidence type="ECO:0000313" key="2">
    <source>
        <dbReference type="EMBL" id="ADM42885.1"/>
    </source>
</evidence>
<dbReference type="HOGENOM" id="CLU_729071_0_0_6"/>
<dbReference type="SUPFAM" id="SSF53335">
    <property type="entry name" value="S-adenosyl-L-methionine-dependent methyltransferases"/>
    <property type="match status" value="1"/>
</dbReference>
<dbReference type="AlphaFoldDB" id="A0A0H3DY22"/>
<accession>A0A0H3DY22</accession>
<dbReference type="PATRIC" id="fig|718251.5.peg.2895"/>
<sequence length="379" mass="43760">MKNKYFSKKWEQFKKELPHQSGEMVKRNWGHNWHSMCSYQGKLKPSIARSLIDTFMPSSKGRILDVFSGVGTIPFEARLLGHTAYGFDISPAAVNISRAKLEVISKNEIQEVINKLSDFIDQNKNSIDYNEHNLIRFNGSIESYFHPETFKEILCARKFFLIKGELDASESLVQSCLLHILHGNRPYALSRKSHPITPFAPTGDFIYSNLVIKLIKKVERVLQNSDDIPDTGSKVFYQDSTKSWPEEVNNLDAIITSPPFYDSTRFYSANWMRLWFCGWEKDDFQTKPKDFVDETQKKSFEIYDNIFKQSQQYLKKDGVFLMHVGKSKKSDMAGQIAKIGSNYLSLIDIFDESVEHCESHGIKDKGTTTHHQYLVFTKD</sequence>